<keyword evidence="1" id="KW-0808">Transferase</keyword>
<feature type="compositionally biased region" description="Basic and acidic residues" evidence="5">
    <location>
        <begin position="198"/>
        <end position="210"/>
    </location>
</feature>
<proteinExistence type="predicted"/>
<feature type="compositionally biased region" description="Low complexity" evidence="5">
    <location>
        <begin position="185"/>
        <end position="194"/>
    </location>
</feature>
<comment type="caution">
    <text evidence="7">The sequence shown here is derived from an EMBL/GenBank/DDBJ whole genome shotgun (WGS) entry which is preliminary data.</text>
</comment>
<evidence type="ECO:0000256" key="1">
    <source>
        <dbReference type="ARBA" id="ARBA00022679"/>
    </source>
</evidence>
<feature type="compositionally biased region" description="Polar residues" evidence="5">
    <location>
        <begin position="671"/>
        <end position="683"/>
    </location>
</feature>
<evidence type="ECO:0000256" key="2">
    <source>
        <dbReference type="ARBA" id="ARBA00022741"/>
    </source>
</evidence>
<dbReference type="CDD" id="cd00180">
    <property type="entry name" value="PKc"/>
    <property type="match status" value="1"/>
</dbReference>
<dbReference type="VEuPathDB" id="FungiDB:AB675_8227"/>
<dbReference type="Proteomes" id="UP000038010">
    <property type="component" value="Unassembled WGS sequence"/>
</dbReference>
<feature type="compositionally biased region" description="Basic and acidic residues" evidence="5">
    <location>
        <begin position="1"/>
        <end position="12"/>
    </location>
</feature>
<organism evidence="7 8">
    <name type="scientific">Cyphellophora attinorum</name>
    <dbReference type="NCBI Taxonomy" id="1664694"/>
    <lineage>
        <taxon>Eukaryota</taxon>
        <taxon>Fungi</taxon>
        <taxon>Dikarya</taxon>
        <taxon>Ascomycota</taxon>
        <taxon>Pezizomycotina</taxon>
        <taxon>Eurotiomycetes</taxon>
        <taxon>Chaetothyriomycetidae</taxon>
        <taxon>Chaetothyriales</taxon>
        <taxon>Cyphellophoraceae</taxon>
        <taxon>Cyphellophora</taxon>
    </lineage>
</organism>
<dbReference type="EMBL" id="LFJN01000010">
    <property type="protein sequence ID" value="KPI41223.1"/>
    <property type="molecule type" value="Genomic_DNA"/>
</dbReference>
<dbReference type="Gene3D" id="1.10.510.10">
    <property type="entry name" value="Transferase(Phosphotransferase) domain 1"/>
    <property type="match status" value="1"/>
</dbReference>
<reference evidence="7 8" key="1">
    <citation type="submission" date="2015-06" db="EMBL/GenBank/DDBJ databases">
        <title>Draft genome of the ant-associated black yeast Phialophora attae CBS 131958.</title>
        <authorList>
            <person name="Moreno L.F."/>
            <person name="Stielow B.J."/>
            <person name="de Hoog S."/>
            <person name="Vicente V.A."/>
            <person name="Weiss V.A."/>
            <person name="de Vries M."/>
            <person name="Cruz L.M."/>
            <person name="Souza E.M."/>
        </authorList>
    </citation>
    <scope>NUCLEOTIDE SEQUENCE [LARGE SCALE GENOMIC DNA]</scope>
    <source>
        <strain evidence="7 8">CBS 131958</strain>
    </source>
</reference>
<feature type="region of interest" description="Disordered" evidence="5">
    <location>
        <begin position="654"/>
        <end position="692"/>
    </location>
</feature>
<dbReference type="InterPro" id="IPR051681">
    <property type="entry name" value="Ser/Thr_Kinases-Pseudokinases"/>
</dbReference>
<feature type="region of interest" description="Disordered" evidence="5">
    <location>
        <begin position="705"/>
        <end position="733"/>
    </location>
</feature>
<name>A0A0N1P0X5_9EURO</name>
<dbReference type="Pfam" id="PF07714">
    <property type="entry name" value="PK_Tyr_Ser-Thr"/>
    <property type="match status" value="1"/>
</dbReference>
<keyword evidence="2" id="KW-0547">Nucleotide-binding</keyword>
<dbReference type="PROSITE" id="PS50011">
    <property type="entry name" value="PROTEIN_KINASE_DOM"/>
    <property type="match status" value="1"/>
</dbReference>
<dbReference type="OrthoDB" id="635774at2759"/>
<evidence type="ECO:0000313" key="8">
    <source>
        <dbReference type="Proteomes" id="UP000038010"/>
    </source>
</evidence>
<gene>
    <name evidence="7" type="ORF">AB675_8227</name>
</gene>
<evidence type="ECO:0000313" key="7">
    <source>
        <dbReference type="EMBL" id="KPI41223.1"/>
    </source>
</evidence>
<dbReference type="InterPro" id="IPR000719">
    <property type="entry name" value="Prot_kinase_dom"/>
</dbReference>
<feature type="region of interest" description="Disordered" evidence="5">
    <location>
        <begin position="185"/>
        <end position="224"/>
    </location>
</feature>
<keyword evidence="8" id="KW-1185">Reference proteome</keyword>
<evidence type="ECO:0000256" key="3">
    <source>
        <dbReference type="ARBA" id="ARBA00022777"/>
    </source>
</evidence>
<sequence>MGIRHQDGRSDQRPITPEPQSHSKHGFRVGMLQRFPRFHGFFSRGDHHAPPIPEPDDTAWSDQPPPGPRGYWSDDAAPEPRTSWADGTPRGPKRDWAGHPVSIGLPRQATLRRINSEKKEHLLPVEPGPAERRATSTVRPVTAVKVAQRNRANSTPPLYHPATLSAPTVPLTHRHQFQDVAPTSITTAAAAPPSQRSLDGDHREEREFRPPRPPSITSSALSQHPEVVEVDDKAMIKAELDTKWILNLSMHFRDKSDREKFFVTYAETPTSWRRVTVSCDYRGCESGSLEMDLKELQFQRDKSLQIYESIRESLPEIQFYDTVTNLKLETTDGRLHVHVTEDVNETIPYPPRSTVSHILDSDEYRPMEVPESALVFDSHLSGFVYKVSYDGKTYIKKEIPGPDTVDEFLYEINALHALHDCSNVIQLEAIVVDDDHLSVKGLLISYAERGAIVDLLYDFKGQIALEDRLRWGRDAVAGLSEIHDEGYVQGDFTLSNIVVDADNNAKIIDINRRGCPVGWEPPEIAVKIASHQRISMYIGEKSDLYQLGMTLWGLAADDDEPERHDSPVSVDVLPAEVPWEYKEIIRICLDPKPRKRKPARELLKMLPSTQNTTPRPLSFFPEHFEFREQKRYINPDDAVEREDIARFGTGSRTYSVEYSPASSKDRKSFTYPKSSNYQVGSETSEYDRPRGRALPTNIEHLSYRERRGWSPREMPSSPTDELEPQVLSVSPRQGPQYEEIELDGKPFLICAQHIYR</sequence>
<dbReference type="PANTHER" id="PTHR44329:SF288">
    <property type="entry name" value="MITOGEN-ACTIVATED PROTEIN KINASE KINASE KINASE 20"/>
    <property type="match status" value="1"/>
</dbReference>
<keyword evidence="3" id="KW-0418">Kinase</keyword>
<protein>
    <recommendedName>
        <fullName evidence="6">Protein kinase domain-containing protein</fullName>
    </recommendedName>
</protein>
<dbReference type="InterPro" id="IPR011009">
    <property type="entry name" value="Kinase-like_dom_sf"/>
</dbReference>
<evidence type="ECO:0000256" key="5">
    <source>
        <dbReference type="SAM" id="MobiDB-lite"/>
    </source>
</evidence>
<dbReference type="GO" id="GO:0004674">
    <property type="term" value="F:protein serine/threonine kinase activity"/>
    <property type="evidence" value="ECO:0007669"/>
    <property type="project" value="TreeGrafter"/>
</dbReference>
<dbReference type="STRING" id="1664694.A0A0N1P0X5"/>
<dbReference type="GeneID" id="28740537"/>
<dbReference type="RefSeq" id="XP_018001186.1">
    <property type="nucleotide sequence ID" value="XM_018148657.1"/>
</dbReference>
<dbReference type="SUPFAM" id="SSF56112">
    <property type="entry name" value="Protein kinase-like (PK-like)"/>
    <property type="match status" value="1"/>
</dbReference>
<evidence type="ECO:0000256" key="4">
    <source>
        <dbReference type="ARBA" id="ARBA00022840"/>
    </source>
</evidence>
<feature type="domain" description="Protein kinase" evidence="6">
    <location>
        <begin position="370"/>
        <end position="620"/>
    </location>
</feature>
<keyword evidence="4" id="KW-0067">ATP-binding</keyword>
<dbReference type="GO" id="GO:0005524">
    <property type="term" value="F:ATP binding"/>
    <property type="evidence" value="ECO:0007669"/>
    <property type="project" value="UniProtKB-KW"/>
</dbReference>
<evidence type="ECO:0000259" key="6">
    <source>
        <dbReference type="PROSITE" id="PS50011"/>
    </source>
</evidence>
<dbReference type="InterPro" id="IPR001245">
    <property type="entry name" value="Ser-Thr/Tyr_kinase_cat_dom"/>
</dbReference>
<dbReference type="AlphaFoldDB" id="A0A0N1P0X5"/>
<dbReference type="PANTHER" id="PTHR44329">
    <property type="entry name" value="SERINE/THREONINE-PROTEIN KINASE TNNI3K-RELATED"/>
    <property type="match status" value="1"/>
</dbReference>
<accession>A0A0N1P0X5</accession>
<feature type="region of interest" description="Disordered" evidence="5">
    <location>
        <begin position="1"/>
        <end position="106"/>
    </location>
</feature>